<organism evidence="1 2">
    <name type="scientific">Paraburkholderia terrae</name>
    <dbReference type="NCBI Taxonomy" id="311230"/>
    <lineage>
        <taxon>Bacteria</taxon>
        <taxon>Pseudomonadati</taxon>
        <taxon>Pseudomonadota</taxon>
        <taxon>Betaproteobacteria</taxon>
        <taxon>Burkholderiales</taxon>
        <taxon>Burkholderiaceae</taxon>
        <taxon>Paraburkholderia</taxon>
    </lineage>
</organism>
<evidence type="ECO:0000313" key="1">
    <source>
        <dbReference type="EMBL" id="BCZ82748.1"/>
    </source>
</evidence>
<dbReference type="EMBL" id="AP024957">
    <property type="protein sequence ID" value="BCZ82748.1"/>
    <property type="molecule type" value="Genomic_DNA"/>
</dbReference>
<proteinExistence type="predicted"/>
<reference evidence="1 2" key="1">
    <citation type="journal article" date="2022" name="Front. Microbiol.">
        <title>Identification and characterization of a novel class of self-sufficient cytochrome P450 hydroxylase involved in cyclohexanecarboxylate degradation in Paraburkholderia terrae strain KU-64.</title>
        <authorList>
            <person name="Yamamoto T."/>
            <person name="Hasegawa Y."/>
            <person name="Iwaki H."/>
        </authorList>
    </citation>
    <scope>NUCLEOTIDE SEQUENCE [LARGE SCALE GENOMIC DNA]</scope>
    <source>
        <strain evidence="1 2">KU-64</strain>
    </source>
</reference>
<accession>A0ABM7TVJ2</accession>
<protein>
    <submittedName>
        <fullName evidence="1">Uncharacterized protein</fullName>
    </submittedName>
</protein>
<name>A0ABM7TVJ2_9BURK</name>
<gene>
    <name evidence="1" type="ORF">PTKU64_64230</name>
</gene>
<keyword evidence="2" id="KW-1185">Reference proteome</keyword>
<sequence>MAPSIDNLFARASANAELQPSASYQIGCAGVFRHVERILVAHVDNTRSNLDRARPGADCGEKGKRRRKLLSEMMDAKEGTIRAECFGGDGEVDGLQKNIGCRPCL</sequence>
<dbReference type="Proteomes" id="UP001319874">
    <property type="component" value="Chromosome 3"/>
</dbReference>
<evidence type="ECO:0000313" key="2">
    <source>
        <dbReference type="Proteomes" id="UP001319874"/>
    </source>
</evidence>